<reference evidence="1 2" key="1">
    <citation type="submission" date="2016-09" db="EMBL/GenBank/DDBJ databases">
        <title>Genome Sequence of Lactobacillus sunkii Strain CG01.</title>
        <authorList>
            <person name="Poehlein A."/>
            <person name="Gabris C."/>
            <person name="Bengelsdorf F.R."/>
            <person name="Duerre P."/>
            <person name="Daniel R."/>
        </authorList>
    </citation>
    <scope>NUCLEOTIDE SEQUENCE [LARGE SCALE GENOMIC DNA]</scope>
    <source>
        <strain evidence="1 2">CG_D</strain>
    </source>
</reference>
<accession>A0A1E7XDV4</accession>
<evidence type="ECO:0000313" key="2">
    <source>
        <dbReference type="Proteomes" id="UP000177010"/>
    </source>
</evidence>
<dbReference type="STRING" id="481719.LASUN_08950"/>
<comment type="caution">
    <text evidence="1">The sequence shown here is derived from an EMBL/GenBank/DDBJ whole genome shotgun (WGS) entry which is preliminary data.</text>
</comment>
<evidence type="ECO:0000313" key="1">
    <source>
        <dbReference type="EMBL" id="OFA11286.1"/>
    </source>
</evidence>
<sequence>MVTTAKELERMGFAKHIKLVHIVNIKITMVIM</sequence>
<name>A0A1E7XDV4_9LACO</name>
<gene>
    <name evidence="1" type="ORF">LASUN_08950</name>
</gene>
<dbReference type="Proteomes" id="UP000177010">
    <property type="component" value="Unassembled WGS sequence"/>
</dbReference>
<protein>
    <submittedName>
        <fullName evidence="1">Uncharacterized protein</fullName>
    </submittedName>
</protein>
<dbReference type="AlphaFoldDB" id="A0A1E7XDV4"/>
<dbReference type="EMBL" id="MIQE01000010">
    <property type="protein sequence ID" value="OFA11286.1"/>
    <property type="molecule type" value="Genomic_DNA"/>
</dbReference>
<organism evidence="1 2">
    <name type="scientific">Lentilactobacillus sunkii</name>
    <dbReference type="NCBI Taxonomy" id="481719"/>
    <lineage>
        <taxon>Bacteria</taxon>
        <taxon>Bacillati</taxon>
        <taxon>Bacillota</taxon>
        <taxon>Bacilli</taxon>
        <taxon>Lactobacillales</taxon>
        <taxon>Lactobacillaceae</taxon>
        <taxon>Lentilactobacillus</taxon>
    </lineage>
</organism>
<proteinExistence type="predicted"/>